<dbReference type="InterPro" id="IPR010998">
    <property type="entry name" value="Integrase_recombinase_N"/>
</dbReference>
<dbReference type="InterPro" id="IPR013762">
    <property type="entry name" value="Integrase-like_cat_sf"/>
</dbReference>
<protein>
    <submittedName>
        <fullName evidence="3">Phage integrase family site-specific recombinase</fullName>
    </submittedName>
</protein>
<accession>F9DSL3</accession>
<reference evidence="3 4" key="1">
    <citation type="submission" date="2011-04" db="EMBL/GenBank/DDBJ databases">
        <authorList>
            <person name="Muzny D."/>
            <person name="Qin X."/>
            <person name="Deng J."/>
            <person name="Jiang H."/>
            <person name="Liu Y."/>
            <person name="Qu J."/>
            <person name="Song X.-Z."/>
            <person name="Zhang L."/>
            <person name="Thornton R."/>
            <person name="Coyle M."/>
            <person name="Francisco L."/>
            <person name="Jackson L."/>
            <person name="Javaid M."/>
            <person name="Korchina V."/>
            <person name="Kovar C."/>
            <person name="Mata R."/>
            <person name="Mathew T."/>
            <person name="Ngo R."/>
            <person name="Nguyen L."/>
            <person name="Nguyen N."/>
            <person name="Okwuonu G."/>
            <person name="Ongeri F."/>
            <person name="Pham C."/>
            <person name="Simmons D."/>
            <person name="Wilczek-Boney K."/>
            <person name="Hale W."/>
            <person name="Jakkamsetti A."/>
            <person name="Pham P."/>
            <person name="Ruth R."/>
            <person name="San Lucas F."/>
            <person name="Warren J."/>
            <person name="Zhang J."/>
            <person name="Zhao Z."/>
            <person name="Zhou C."/>
            <person name="Zhu D."/>
            <person name="Lee S."/>
            <person name="Bess C."/>
            <person name="Blankenburg K."/>
            <person name="Forbes L."/>
            <person name="Fu Q."/>
            <person name="Gubbala S."/>
            <person name="Hirani K."/>
            <person name="Jayaseelan J.C."/>
            <person name="Lara F."/>
            <person name="Munidasa M."/>
            <person name="Palculict T."/>
            <person name="Patil S."/>
            <person name="Pu L.-L."/>
            <person name="Saada N."/>
            <person name="Tang L."/>
            <person name="Weissenberger G."/>
            <person name="Zhu Y."/>
            <person name="Hemphill L."/>
            <person name="Shang Y."/>
            <person name="Youmans B."/>
            <person name="Ayvaz T."/>
            <person name="Ross M."/>
            <person name="Santibanez J."/>
            <person name="Aqrawi P."/>
            <person name="Gross S."/>
            <person name="Joshi V."/>
            <person name="Fowler G."/>
            <person name="Nazareth L."/>
            <person name="Reid J."/>
            <person name="Worley K."/>
            <person name="Petrosino J."/>
            <person name="Highlander S."/>
            <person name="Gibbs R."/>
        </authorList>
    </citation>
    <scope>NUCLEOTIDE SEQUENCE [LARGE SCALE GENOMIC DNA]</scope>
    <source>
        <strain evidence="3 4">2681</strain>
    </source>
</reference>
<keyword evidence="2" id="KW-0233">DNA recombination</keyword>
<dbReference type="EMBL" id="AFPZ01000054">
    <property type="protein sequence ID" value="EGQ26204.1"/>
    <property type="molecule type" value="Genomic_DNA"/>
</dbReference>
<dbReference type="RefSeq" id="WP_009766660.1">
    <property type="nucleotide sequence ID" value="NZ_GL982997.1"/>
</dbReference>
<dbReference type="GO" id="GO:0003677">
    <property type="term" value="F:DNA binding"/>
    <property type="evidence" value="ECO:0007669"/>
    <property type="project" value="UniProtKB-KW"/>
</dbReference>
<dbReference type="GO" id="GO:0006310">
    <property type="term" value="P:DNA recombination"/>
    <property type="evidence" value="ECO:0007669"/>
    <property type="project" value="UniProtKB-KW"/>
</dbReference>
<proteinExistence type="predicted"/>
<evidence type="ECO:0000313" key="4">
    <source>
        <dbReference type="Proteomes" id="UP000005316"/>
    </source>
</evidence>
<organism evidence="3 4">
    <name type="scientific">Sporosarcina newyorkensis 2681</name>
    <dbReference type="NCBI Taxonomy" id="1027292"/>
    <lineage>
        <taxon>Bacteria</taxon>
        <taxon>Bacillati</taxon>
        <taxon>Bacillota</taxon>
        <taxon>Bacilli</taxon>
        <taxon>Bacillales</taxon>
        <taxon>Caryophanaceae</taxon>
        <taxon>Sporosarcina</taxon>
    </lineage>
</organism>
<dbReference type="SUPFAM" id="SSF56349">
    <property type="entry name" value="DNA breaking-rejoining enzymes"/>
    <property type="match status" value="1"/>
</dbReference>
<dbReference type="AlphaFoldDB" id="F9DSL3"/>
<dbReference type="InterPro" id="IPR011010">
    <property type="entry name" value="DNA_brk_join_enz"/>
</dbReference>
<evidence type="ECO:0000256" key="2">
    <source>
        <dbReference type="ARBA" id="ARBA00023172"/>
    </source>
</evidence>
<gene>
    <name evidence="3" type="ORF">HMPREF9372_1794</name>
</gene>
<evidence type="ECO:0000313" key="3">
    <source>
        <dbReference type="EMBL" id="EGQ26204.1"/>
    </source>
</evidence>
<sequence>MEQNKNVLYVKNFKKKYKFVVRSVWGQYAANSDGSPISKQYVVLKIKDIETESEIIHPITDFILSNWKHLSFNTMKASAFTVAKFLNFLIENKQYYDLKKLSQLELFHGTAFLNELTYNKTPKETVKKHERILIKFFKFLSEKEIVDGNKYEFKEKVVANHSNAEIVMKSPFKEVEYYKNRLSYSIHQLPDEYILRFLEVAYQLNSCIALGIYMQFFGGLRTGEVCNLRIKDVQLLGSYGEDGFILNLSQDRHLREDLNNTAGSDYIKSKRWQIVLGFKNWSRLFFEKHMISHPTKHVSSDSPLFINRDGLGLTGSSYYYHFNKIKAAFLKTLRESTDAKDRLNAITLEGSKWSSHLGRGVFSNLLAEEADNLYDVSFPRGDKSFSSVKPYLANTSRIKKKIENKLSEIYESNQPFLD</sequence>
<dbReference type="HOGENOM" id="CLU_054380_1_0_9"/>
<dbReference type="Proteomes" id="UP000005316">
    <property type="component" value="Unassembled WGS sequence"/>
</dbReference>
<keyword evidence="1" id="KW-0238">DNA-binding</keyword>
<dbReference type="eggNOG" id="COG0582">
    <property type="taxonomic scope" value="Bacteria"/>
</dbReference>
<evidence type="ECO:0000256" key="1">
    <source>
        <dbReference type="ARBA" id="ARBA00023125"/>
    </source>
</evidence>
<name>F9DSL3_9BACL</name>
<dbReference type="OrthoDB" id="2206342at2"/>
<dbReference type="Gene3D" id="1.10.150.130">
    <property type="match status" value="1"/>
</dbReference>
<comment type="caution">
    <text evidence="3">The sequence shown here is derived from an EMBL/GenBank/DDBJ whole genome shotgun (WGS) entry which is preliminary data.</text>
</comment>
<dbReference type="Gene3D" id="1.10.443.10">
    <property type="entry name" value="Intergrase catalytic core"/>
    <property type="match status" value="1"/>
</dbReference>
<dbReference type="GO" id="GO:0015074">
    <property type="term" value="P:DNA integration"/>
    <property type="evidence" value="ECO:0007669"/>
    <property type="project" value="InterPro"/>
</dbReference>